<keyword evidence="2" id="KW-0614">Plasmid</keyword>
<feature type="coiled-coil region" evidence="1">
    <location>
        <begin position="210"/>
        <end position="245"/>
    </location>
</feature>
<reference evidence="2 3" key="1">
    <citation type="journal article" date="2011" name="PLoS Pathog.">
        <title>Dynamic evolution of pathogenicity revealed by sequencing and comparative genomics of 19 Pseudomonas syringae isolates.</title>
        <authorList>
            <person name="Baltrus D.A."/>
            <person name="Nishimura M.T."/>
            <person name="Romanchuk A."/>
            <person name="Chang J.H."/>
            <person name="Mukhtar M.S."/>
            <person name="Cherkis K."/>
            <person name="Roach J."/>
            <person name="Grant S.R."/>
            <person name="Jones C.D."/>
            <person name="Dangl J.L."/>
        </authorList>
    </citation>
    <scope>NUCLEOTIDE SEQUENCE [LARGE SCALE GENOMIC DNA]</scope>
    <source>
        <strain evidence="2 3">M301315</strain>
    </source>
</reference>
<proteinExistence type="predicted"/>
<sequence length="367" mass="40794">MSSTKIPFGILNGQLKRAMDVPNGLACDCLCPGCKSPLIAANQGLRYVPHFRHATSVDCQGAYETALHRAAKELLLASMEVLTPEFRQYVTAGGNHLISGKSVSIPGALISADQAKSEVVVQGVIPDVVYMIGAHQLLIEIHVAHKVDGHKQQVLRTLDQSIFEIDLRHLPIESVVDPKAFAFEVLHNPKNRHWLHSRLGARLVGKALGELMAARENEREEQRLREIEQAERRSQDKEFRELEAQAKREVFREQVAQANALPQNKVYRENLNDLRQRVQDRADAIASSIQHAVAEYGGIGDQCTTCWMVNAPGVQSCAFCTGPALDRVSFTTDYARTAVPRMRCSTKPDESLNRVPLLTMGEKHKIP</sequence>
<evidence type="ECO:0000313" key="2">
    <source>
        <dbReference type="EMBL" id="AXH60215.1"/>
    </source>
</evidence>
<dbReference type="EMBL" id="CP031226">
    <property type="protein sequence ID" value="AXH60215.1"/>
    <property type="molecule type" value="Genomic_DNA"/>
</dbReference>
<organism evidence="2 3">
    <name type="scientific">Pseudomonas amygdali pv. lachrymans str. M301315</name>
    <dbReference type="NCBI Taxonomy" id="629260"/>
    <lineage>
        <taxon>Bacteria</taxon>
        <taxon>Pseudomonadati</taxon>
        <taxon>Pseudomonadota</taxon>
        <taxon>Gammaproteobacteria</taxon>
        <taxon>Pseudomonadales</taxon>
        <taxon>Pseudomonadaceae</taxon>
        <taxon>Pseudomonas</taxon>
        <taxon>Pseudomonas amygdali</taxon>
    </lineage>
</organism>
<keyword evidence="1" id="KW-0175">Coiled coil</keyword>
<name>A0AAD0VA73_PSEAV</name>
<gene>
    <name evidence="2" type="ORF">PLA107_034070</name>
</gene>
<accession>A0AAD0VA73</accession>
<protein>
    <submittedName>
        <fullName evidence="2">Uncharacterized protein</fullName>
    </submittedName>
</protein>
<dbReference type="AlphaFoldDB" id="A0AAD0VA73"/>
<dbReference type="Proteomes" id="UP000006426">
    <property type="component" value="Plasmid pmppla107"/>
</dbReference>
<geneLocation type="plasmid" evidence="3">
    <name>pmppla107</name>
</geneLocation>
<evidence type="ECO:0000256" key="1">
    <source>
        <dbReference type="SAM" id="Coils"/>
    </source>
</evidence>
<dbReference type="RefSeq" id="WP_054068257.1">
    <property type="nucleotide sequence ID" value="NZ_CP031226.1"/>
</dbReference>
<evidence type="ECO:0000313" key="3">
    <source>
        <dbReference type="Proteomes" id="UP000006426"/>
    </source>
</evidence>